<feature type="compositionally biased region" description="Polar residues" evidence="16">
    <location>
        <begin position="359"/>
        <end position="392"/>
    </location>
</feature>
<dbReference type="GO" id="GO:0003887">
    <property type="term" value="F:DNA-directed DNA polymerase activity"/>
    <property type="evidence" value="ECO:0007669"/>
    <property type="project" value="UniProtKB-KW"/>
</dbReference>
<feature type="compositionally biased region" description="Polar residues" evidence="16">
    <location>
        <begin position="1384"/>
        <end position="1397"/>
    </location>
</feature>
<evidence type="ECO:0000256" key="6">
    <source>
        <dbReference type="ARBA" id="ARBA00022695"/>
    </source>
</evidence>
<comment type="caution">
    <text evidence="19">The sequence shown here is derived from an EMBL/GenBank/DDBJ whole genome shotgun (WGS) entry which is preliminary data.</text>
</comment>
<dbReference type="PRINTS" id="PR00868">
    <property type="entry name" value="DNAPOLI"/>
</dbReference>
<evidence type="ECO:0000256" key="14">
    <source>
        <dbReference type="ARBA" id="ARBA00049244"/>
    </source>
</evidence>
<dbReference type="CDD" id="cd18795">
    <property type="entry name" value="SF2_C_Ski2"/>
    <property type="match status" value="1"/>
</dbReference>
<evidence type="ECO:0000256" key="7">
    <source>
        <dbReference type="ARBA" id="ARBA00022741"/>
    </source>
</evidence>
<dbReference type="Pfam" id="PF00270">
    <property type="entry name" value="DEAD"/>
    <property type="match status" value="1"/>
</dbReference>
<dbReference type="PANTHER" id="PTHR10133:SF62">
    <property type="entry name" value="DNA POLYMERASE THETA"/>
    <property type="match status" value="1"/>
</dbReference>
<evidence type="ECO:0000256" key="4">
    <source>
        <dbReference type="ARBA" id="ARBA00012417"/>
    </source>
</evidence>
<feature type="compositionally biased region" description="Low complexity" evidence="16">
    <location>
        <begin position="1430"/>
        <end position="1446"/>
    </location>
</feature>
<dbReference type="Gene3D" id="3.30.70.370">
    <property type="match status" value="1"/>
</dbReference>
<dbReference type="GO" id="GO:0016787">
    <property type="term" value="F:hydrolase activity"/>
    <property type="evidence" value="ECO:0007669"/>
    <property type="project" value="UniProtKB-KW"/>
</dbReference>
<feature type="compositionally biased region" description="Polar residues" evidence="16">
    <location>
        <begin position="1956"/>
        <end position="1973"/>
    </location>
</feature>
<dbReference type="FunFam" id="1.20.1060.10:FF:000003">
    <property type="entry name" value="Helicase and polymerase-containing protein TEBICHI"/>
    <property type="match status" value="1"/>
</dbReference>
<evidence type="ECO:0000256" key="16">
    <source>
        <dbReference type="SAM" id="MobiDB-lite"/>
    </source>
</evidence>
<dbReference type="InterPro" id="IPR046931">
    <property type="entry name" value="HTH_61"/>
</dbReference>
<feature type="compositionally biased region" description="Basic and acidic residues" evidence="16">
    <location>
        <begin position="1398"/>
        <end position="1407"/>
    </location>
</feature>
<feature type="region of interest" description="Disordered" evidence="16">
    <location>
        <begin position="359"/>
        <end position="402"/>
    </location>
</feature>
<dbReference type="GO" id="GO:0005634">
    <property type="term" value="C:nucleus"/>
    <property type="evidence" value="ECO:0007669"/>
    <property type="project" value="UniProtKB-SubCell"/>
</dbReference>
<keyword evidence="6" id="KW-0548">Nucleotidyltransferase</keyword>
<keyword evidence="11" id="KW-0239">DNA-directed DNA polymerase</keyword>
<feature type="region of interest" description="Disordered" evidence="16">
    <location>
        <begin position="2039"/>
        <end position="2067"/>
    </location>
</feature>
<dbReference type="Gene3D" id="1.10.3380.20">
    <property type="match status" value="1"/>
</dbReference>
<comment type="similarity">
    <text evidence="3">Belongs to the DNA polymerase type-A family.</text>
</comment>
<evidence type="ECO:0000256" key="2">
    <source>
        <dbReference type="ARBA" id="ARBA00004123"/>
    </source>
</evidence>
<feature type="compositionally biased region" description="Polar residues" evidence="16">
    <location>
        <begin position="2175"/>
        <end position="2188"/>
    </location>
</feature>
<dbReference type="InterPro" id="IPR043502">
    <property type="entry name" value="DNA/RNA_pol_sf"/>
</dbReference>
<keyword evidence="7" id="KW-0547">Nucleotide-binding</keyword>
<dbReference type="SUPFAM" id="SSF52540">
    <property type="entry name" value="P-loop containing nucleoside triphosphate hydrolases"/>
    <property type="match status" value="1"/>
</dbReference>
<keyword evidence="8" id="KW-0227">DNA damage</keyword>
<gene>
    <name evidence="19" type="ORF">CUNI_LOCUS18144</name>
</gene>
<dbReference type="FunFam" id="1.10.150.20:FF:000070">
    <property type="entry name" value="DNA polymerase I, putative"/>
    <property type="match status" value="1"/>
</dbReference>
<dbReference type="CDD" id="cd18026">
    <property type="entry name" value="DEXHc_POLQ-like"/>
    <property type="match status" value="1"/>
</dbReference>
<feature type="region of interest" description="Disordered" evidence="16">
    <location>
        <begin position="1952"/>
        <end position="1973"/>
    </location>
</feature>
<dbReference type="InterPro" id="IPR002298">
    <property type="entry name" value="DNA_polymerase_A"/>
</dbReference>
<feature type="region of interest" description="Disordered" evidence="16">
    <location>
        <begin position="275"/>
        <end position="302"/>
    </location>
</feature>
<evidence type="ECO:0000259" key="17">
    <source>
        <dbReference type="PROSITE" id="PS51192"/>
    </source>
</evidence>
<dbReference type="InterPro" id="IPR057220">
    <property type="entry name" value="DUF7898"/>
</dbReference>
<evidence type="ECO:0000256" key="9">
    <source>
        <dbReference type="ARBA" id="ARBA00022801"/>
    </source>
</evidence>
<evidence type="ECO:0000313" key="19">
    <source>
        <dbReference type="EMBL" id="CAG5132586.1"/>
    </source>
</evidence>
<dbReference type="CDD" id="cd08638">
    <property type="entry name" value="DNA_pol_A_theta"/>
    <property type="match status" value="1"/>
</dbReference>
<dbReference type="GO" id="GO:0006261">
    <property type="term" value="P:DNA-templated DNA replication"/>
    <property type="evidence" value="ECO:0007669"/>
    <property type="project" value="InterPro"/>
</dbReference>
<feature type="compositionally biased region" description="Low complexity" evidence="16">
    <location>
        <begin position="1410"/>
        <end position="1419"/>
    </location>
</feature>
<dbReference type="SUPFAM" id="SSF158702">
    <property type="entry name" value="Sec63 N-terminal domain-like"/>
    <property type="match status" value="1"/>
</dbReference>
<dbReference type="Gene3D" id="1.10.150.20">
    <property type="entry name" value="5' to 3' exonuclease, C-terminal subdomain"/>
    <property type="match status" value="1"/>
</dbReference>
<dbReference type="Pfam" id="PF00476">
    <property type="entry name" value="DNA_pol_A"/>
    <property type="match status" value="1"/>
</dbReference>
<dbReference type="SMART" id="SM00482">
    <property type="entry name" value="POLAc"/>
    <property type="match status" value="1"/>
</dbReference>
<dbReference type="Gene3D" id="3.30.420.10">
    <property type="entry name" value="Ribonuclease H-like superfamily/Ribonuclease H"/>
    <property type="match status" value="1"/>
</dbReference>
<comment type="catalytic activity">
    <reaction evidence="14">
        <text>DNA(n) + a 2'-deoxyribonucleoside 5'-triphosphate = DNA(n+1) + diphosphate</text>
        <dbReference type="Rhea" id="RHEA:22508"/>
        <dbReference type="Rhea" id="RHEA-COMP:17339"/>
        <dbReference type="Rhea" id="RHEA-COMP:17340"/>
        <dbReference type="ChEBI" id="CHEBI:33019"/>
        <dbReference type="ChEBI" id="CHEBI:61560"/>
        <dbReference type="ChEBI" id="CHEBI:173112"/>
        <dbReference type="EC" id="2.7.7.7"/>
    </reaction>
</comment>
<evidence type="ECO:0000256" key="10">
    <source>
        <dbReference type="ARBA" id="ARBA00022840"/>
    </source>
</evidence>
<dbReference type="EC" id="2.7.7.7" evidence="4"/>
<organism evidence="19 20">
    <name type="scientific">Candidula unifasciata</name>
    <dbReference type="NCBI Taxonomy" id="100452"/>
    <lineage>
        <taxon>Eukaryota</taxon>
        <taxon>Metazoa</taxon>
        <taxon>Spiralia</taxon>
        <taxon>Lophotrochozoa</taxon>
        <taxon>Mollusca</taxon>
        <taxon>Gastropoda</taxon>
        <taxon>Heterobranchia</taxon>
        <taxon>Euthyneura</taxon>
        <taxon>Panpulmonata</taxon>
        <taxon>Eupulmonata</taxon>
        <taxon>Stylommatophora</taxon>
        <taxon>Helicina</taxon>
        <taxon>Helicoidea</taxon>
        <taxon>Geomitridae</taxon>
        <taxon>Candidula</taxon>
    </lineage>
</organism>
<dbReference type="InterPro" id="IPR019760">
    <property type="entry name" value="DNA-dir_DNA_pol_A_CS"/>
</dbReference>
<proteinExistence type="inferred from homology"/>
<evidence type="ECO:0000256" key="13">
    <source>
        <dbReference type="ARBA" id="ARBA00023242"/>
    </source>
</evidence>
<feature type="region of interest" description="Disordered" evidence="16">
    <location>
        <begin position="176"/>
        <end position="222"/>
    </location>
</feature>
<dbReference type="PROSITE" id="PS00447">
    <property type="entry name" value="DNA_POLYMERASE_A"/>
    <property type="match status" value="1"/>
</dbReference>
<dbReference type="SUPFAM" id="SSF56672">
    <property type="entry name" value="DNA/RNA polymerases"/>
    <property type="match status" value="1"/>
</dbReference>
<name>A0A8S4A0U0_9EUPU</name>
<comment type="cofactor">
    <cofactor evidence="1">
        <name>Mg(2+)</name>
        <dbReference type="ChEBI" id="CHEBI:18420"/>
    </cofactor>
</comment>
<feature type="domain" description="Helicase C-terminal" evidence="18">
    <location>
        <begin position="743"/>
        <end position="958"/>
    </location>
</feature>
<feature type="region of interest" description="Disordered" evidence="16">
    <location>
        <begin position="1380"/>
        <end position="1450"/>
    </location>
</feature>
<keyword evidence="10" id="KW-0067">ATP-binding</keyword>
<dbReference type="Pfam" id="PF25453">
    <property type="entry name" value="DUF7898"/>
    <property type="match status" value="1"/>
</dbReference>
<dbReference type="InterPro" id="IPR011545">
    <property type="entry name" value="DEAD/DEAH_box_helicase_dom"/>
</dbReference>
<evidence type="ECO:0000256" key="5">
    <source>
        <dbReference type="ARBA" id="ARBA00022679"/>
    </source>
</evidence>
<dbReference type="EMBL" id="CAJHNH020005501">
    <property type="protein sequence ID" value="CAG5132586.1"/>
    <property type="molecule type" value="Genomic_DNA"/>
</dbReference>
<feature type="compositionally biased region" description="Polar residues" evidence="16">
    <location>
        <begin position="176"/>
        <end position="185"/>
    </location>
</feature>
<dbReference type="PROSITE" id="PS51194">
    <property type="entry name" value="HELICASE_CTER"/>
    <property type="match status" value="1"/>
</dbReference>
<dbReference type="OrthoDB" id="2320933at2759"/>
<evidence type="ECO:0000256" key="12">
    <source>
        <dbReference type="ARBA" id="ARBA00023204"/>
    </source>
</evidence>
<feature type="region of interest" description="Disordered" evidence="16">
    <location>
        <begin position="2163"/>
        <end position="2188"/>
    </location>
</feature>
<dbReference type="FunFam" id="3.40.50.300:FF:000885">
    <property type="entry name" value="DNA polymerase theta"/>
    <property type="match status" value="1"/>
</dbReference>
<dbReference type="Gene3D" id="1.20.1060.10">
    <property type="entry name" value="Taq DNA Polymerase, Chain T, domain 4"/>
    <property type="match status" value="1"/>
</dbReference>
<dbReference type="SMART" id="SM00487">
    <property type="entry name" value="DEXDc"/>
    <property type="match status" value="1"/>
</dbReference>
<dbReference type="Pfam" id="PF20470">
    <property type="entry name" value="HTH_61"/>
    <property type="match status" value="1"/>
</dbReference>
<dbReference type="Pfam" id="PF00271">
    <property type="entry name" value="Helicase_C"/>
    <property type="match status" value="1"/>
</dbReference>
<dbReference type="InterPro" id="IPR001098">
    <property type="entry name" value="DNA-dir_DNA_pol_A_palm_dom"/>
</dbReference>
<accession>A0A8S4A0U0</accession>
<feature type="region of interest" description="Disordered" evidence="16">
    <location>
        <begin position="1"/>
        <end position="27"/>
    </location>
</feature>
<dbReference type="FunFam" id="1.10.3380.20:FF:000001">
    <property type="entry name" value="DNA polymerase theta"/>
    <property type="match status" value="1"/>
</dbReference>
<dbReference type="GO" id="GO:0005524">
    <property type="term" value="F:ATP binding"/>
    <property type="evidence" value="ECO:0007669"/>
    <property type="project" value="UniProtKB-KW"/>
</dbReference>
<evidence type="ECO:0000256" key="11">
    <source>
        <dbReference type="ARBA" id="ARBA00022932"/>
    </source>
</evidence>
<dbReference type="InterPro" id="IPR014001">
    <property type="entry name" value="Helicase_ATP-bd"/>
</dbReference>
<feature type="domain" description="Helicase ATP-binding" evidence="17">
    <location>
        <begin position="529"/>
        <end position="707"/>
    </location>
</feature>
<evidence type="ECO:0000259" key="18">
    <source>
        <dbReference type="PROSITE" id="PS51194"/>
    </source>
</evidence>
<reference evidence="19" key="1">
    <citation type="submission" date="2021-04" db="EMBL/GenBank/DDBJ databases">
        <authorList>
            <consortium name="Molecular Ecology Group"/>
        </authorList>
    </citation>
    <scope>NUCLEOTIDE SEQUENCE</scope>
</reference>
<dbReference type="InterPro" id="IPR027417">
    <property type="entry name" value="P-loop_NTPase"/>
</dbReference>
<dbReference type="SMART" id="SM00490">
    <property type="entry name" value="HELICc"/>
    <property type="match status" value="1"/>
</dbReference>
<comment type="subcellular location">
    <subcellularLocation>
        <location evidence="2">Nucleus</location>
    </subcellularLocation>
</comment>
<keyword evidence="13" id="KW-0539">Nucleus</keyword>
<evidence type="ECO:0000313" key="20">
    <source>
        <dbReference type="Proteomes" id="UP000678393"/>
    </source>
</evidence>
<dbReference type="Gene3D" id="3.40.50.300">
    <property type="entry name" value="P-loop containing nucleotide triphosphate hydrolases"/>
    <property type="match status" value="2"/>
</dbReference>
<evidence type="ECO:0000256" key="15">
    <source>
        <dbReference type="ARBA" id="ARBA00074669"/>
    </source>
</evidence>
<keyword evidence="5" id="KW-0808">Transferase</keyword>
<dbReference type="InterPro" id="IPR048960">
    <property type="entry name" value="POLQ-like_helical"/>
</dbReference>
<dbReference type="FunFam" id="3.40.50.300:FF:000753">
    <property type="entry name" value="Polymerase (DNA directed), theta"/>
    <property type="match status" value="1"/>
</dbReference>
<evidence type="ECO:0000256" key="3">
    <source>
        <dbReference type="ARBA" id="ARBA00007705"/>
    </source>
</evidence>
<dbReference type="InterPro" id="IPR036397">
    <property type="entry name" value="RNaseH_sf"/>
</dbReference>
<evidence type="ECO:0000256" key="1">
    <source>
        <dbReference type="ARBA" id="ARBA00001946"/>
    </source>
</evidence>
<dbReference type="GO" id="GO:0097681">
    <property type="term" value="P:double-strand break repair via alternative nonhomologous end joining"/>
    <property type="evidence" value="ECO:0007669"/>
    <property type="project" value="TreeGrafter"/>
</dbReference>
<dbReference type="GO" id="GO:0003677">
    <property type="term" value="F:DNA binding"/>
    <property type="evidence" value="ECO:0007669"/>
    <property type="project" value="InterPro"/>
</dbReference>
<dbReference type="InterPro" id="IPR001650">
    <property type="entry name" value="Helicase_C-like"/>
</dbReference>
<keyword evidence="20" id="KW-1185">Reference proteome</keyword>
<feature type="compositionally biased region" description="Low complexity" evidence="16">
    <location>
        <begin position="203"/>
        <end position="215"/>
    </location>
</feature>
<dbReference type="PANTHER" id="PTHR10133">
    <property type="entry name" value="DNA POLYMERASE I"/>
    <property type="match status" value="1"/>
</dbReference>
<evidence type="ECO:0000256" key="8">
    <source>
        <dbReference type="ARBA" id="ARBA00022763"/>
    </source>
</evidence>
<keyword evidence="9" id="KW-0378">Hydrolase</keyword>
<dbReference type="Pfam" id="PF21099">
    <property type="entry name" value="POLQ_helical"/>
    <property type="match status" value="1"/>
</dbReference>
<dbReference type="Proteomes" id="UP000678393">
    <property type="component" value="Unassembled WGS sequence"/>
</dbReference>
<protein>
    <recommendedName>
        <fullName evidence="15">DNA polymerase theta</fullName>
        <ecNumber evidence="4">2.7.7.7</ecNumber>
    </recommendedName>
</protein>
<keyword evidence="12" id="KW-0234">DNA repair</keyword>
<dbReference type="PROSITE" id="PS51192">
    <property type="entry name" value="HELICASE_ATP_BIND_1"/>
    <property type="match status" value="1"/>
</dbReference>
<sequence>MKKLSTTWRHQKPFNSNKPGASTESEQPCQAVGRRCLGRFPIASSVVLKTVVNIVPETDTVGIAPCRMDEDSTEDTQFSDSLDADLLKAFEEEEKALAGIYEPHKEPDIISSSNSELSRETENAENFTATVEPALSSKLGSKRKYIKTSMEHTAKIGSNADCDKQQVIRFLRTTVGSNVSPTSSPMDKRPKCSVASTTRITRSGSKSNSDRSQSSKPLASSAVAGKLSGLVSTVKKSAVKGNEVCSLNDSFSGNTSLNLSDFSFSPLSLGGDADMFNSSEDETSNSKSTGNRDLMNNDKCRNNKSGAVLHQRRLFDHSCKNVKHPTIVQKDVDNTNCHNKLSVNTVTKKNEFSVISQNQSPQNQFQATENVNTQNVRSQGGDQSGRTTSPSPINKPAKQLENHTECNQRVLTAFENASNSNNNNSINKVNRFRKLHNQQKNIQLVDERQTCVPFLEESQDQVGRGVLPENMESCRKQQPTLLTSGSGSNSLTVDKRQLSSWGLPEPVLEAYRSQGVLTMFEWQAECLLTGNVLDGGNLVYSAPTSAGKTLVAELLILKRVLESRKKALFILPFVSVVREKVYSLQRLYQDAGVRVGGFMGSHSPPGGFSHIHIAVCTIEKGNSLINRLMEEGKLGELGAVVIDELHMVGDSHRGYLLELMLTKLAYITQRSKEESTHCPVQIIGMSATLPNLALLAKWLNASLYCTDFRPVPLSEYIKIDRSILNEQLVVQREIPADLISPDDADHVIALCLETVGGGHGVLVFCPTKNWCEKLCEAVARKLYTLFSNKQEINRGTKTDDTDSISILELKMNLDKSSLVDTVEQLKRSPAGLDPMLGKCVLQGVAYHHAGLTFDERDIIEGAFRQGHLKILVATSTLSSGVNLPARRVIIRSPMFYGKVIDTLTYKQMVGRAGRKGIDTKGESILICKPTEKNMGKKLMESSLPSVKSCLHFDTKEGLTGSLKRAILEVVVSGVAPTPGDVITYINCTLLSASLSEDTQRNLKTALVDSCIQFLQDNEFVTVNITYNEDGTEIRKFYPTQLGSAILASSLSPDEGLLIFAELQKARRAFVLDTELHIIYLVTPVYAANVSTSVDWYHYHHLWETLTPADRRVADLVGISESFIARAIQGRIGGKTEVLRRSLAIHLRFYTALILNSLVQECPLMEVAAKFHCNKGQLQSLQQSASTYAGMITVFCGRLGWHNLELILSQFHKRLSFGVQQELIDLVRISALNATSARMLYNAGYHTVTDVARAESADIENLFKNAVPFQSEKRQDGETDWELKERRRARCIWLTGRKGVTELDAAMAIIDEAKVIVQGDLGVSDIVWGAKNNMEEELNADEEESSVTEDYTEVSGTKELGNQNVQKTPLNHRSQCCDFKMKGNTVGTESKNTHNTGNEGREMPKQEEELSSSVGSSPSGHRQLCADLTQRKSLSNNRRNSNISFRKSFNHSRSKDRSFFGQVVVSPPVSVRVQVNTPLHSSVSERTACAKVTCEKTTTVIQKKDTADENERSREATLQRKNRHDLQLIKDGDAIPSMSFHSGSAAVAAAVINTSSVSAIPFVTEYTKKCLVETPNVSFQVMNSNKLKEGTFVDDSIFLADDSISFSDSFNIDTQTANIFSHNGQEAEHKEQTHAKLNNVSSPTGRFKISISESDARFNQTSAGSTVNKLIKNTDCVSAAVTAAPSIDSIYKTLASDYEHAGQNTPLKSDLNISSENVNKHLSETLFDSAEKLPVQNPTTFIGSTPKRSTAKSVHCLQYHLENVVVMNTAVASTSRKFSHEAKETWPWSVMQSERTTNKNIDYCSDEEDICTSLIAASNFERLTHLDEGILEENTHEELDFSSADFHIIDTEVDNVPENNPVDCSEKNGHGRILRDGSHLDSEHVVSCSEIDDAASISGRLLQLHKTVPRNSTPVAAVNVRRQNSQRVQQTDYICKDQRNKQYFGESKQINKEEQSEQGLTKTINPTGPSSGSGIDTCFSDSFSSSLMDKIMAECEFASKSQERKHCESHKNSAVNFNENYNISKHSFTYGETNIDSSLNNTPTGNRKHSIEPVSNNSSVNDGSDCVPPTPPDKSLTGLSSFKVTFFSPLKPNIPGTCDSILIPKRATPKFITNIKDKENFTIIKDPKNKTACPLNNVDNHTVHQVSEKSTADCQFSKCIQSSPSTHKRTHEKNKSSVNPSEPDSGQNNLFESVFPNHSQRSSIMLTQQSFTIIDVCANRQLFQTFLAELKSQPYYALSVACEKKPPEGPQRKASEIGGKFIRKKTSPSVCKSTVAVGIPVPDSDAFIVGLAFSWENRDSYFVSLMPAGTASLESHPDDTLAEPPLDETVSQHERVTSVLAVLGHQSAGNKQTIAVYDSKAAYVCLAKALGLSLPQCEDPCVADWLREPDAKLKNLHHMVVTYCSEELGLLDAVGGIAGYQSMGSDIKSRVNGRLRACTESVLTQKLMNRFHGLLTDENLLTAFTDVEMPSIVTLARMELNGFGISESEIDRQKALLTAKLNILEAQAYQMAGHVFSLTSTTDIATVLYQELKLPINGDTTVVARLPAHTRRSTRIPVGGTSKEILEKLQKVHPLPAVILEWRRLSSALTKSLFALKRAARHCPKLGMFRVYGDCQIFTSTGRVSMAEPNLQNVPKDFAVDVPSKVSTVNQSRHETSDLYQTRAVAPVSMRKMFVPFKGGVILAADYSQLELRIIAHLSEDSRLITILNTKDGDVFKIIAAQMKGLDIVEVSNEHRQQAKQVCYGMLYGIGPKALGEQLGMDENDADAFMETFKSRYPGIRKYLKHTVEFCQKNGYVKTLFNRRRYLPSIKDTNPHARSQAERQAVNTTIQGSAADLVKIAMTNIDRTIMDLFPDARSCHTQWLPSPDKSARQNKTTPSVTGAFLVLQLHDELIYEVSANQVQDVARLVKHHMEGAVKLSVCMPVKIKVGPSWGELQDYDVLD</sequence>